<evidence type="ECO:0000313" key="2">
    <source>
        <dbReference type="Proteomes" id="UP000824469"/>
    </source>
</evidence>
<dbReference type="AlphaFoldDB" id="A0AA38CK18"/>
<keyword evidence="2" id="KW-1185">Reference proteome</keyword>
<dbReference type="Proteomes" id="UP000824469">
    <property type="component" value="Unassembled WGS sequence"/>
</dbReference>
<protein>
    <submittedName>
        <fullName evidence="1">Uncharacterized protein</fullName>
    </submittedName>
</protein>
<sequence length="63" mass="6977">WDIQDKSTRGTQIGRLGARKSISGGSEIDVPGSPGQLGQKYAKDANWPIQLNQGTFFWDIWAK</sequence>
<dbReference type="EMBL" id="JAHRHJ020000010">
    <property type="protein sequence ID" value="KAH9297719.1"/>
    <property type="molecule type" value="Genomic_DNA"/>
</dbReference>
<proteinExistence type="predicted"/>
<comment type="caution">
    <text evidence="1">The sequence shown here is derived from an EMBL/GenBank/DDBJ whole genome shotgun (WGS) entry which is preliminary data.</text>
</comment>
<feature type="non-terminal residue" evidence="1">
    <location>
        <position position="1"/>
    </location>
</feature>
<accession>A0AA38CK18</accession>
<gene>
    <name evidence="1" type="ORF">KI387_029401</name>
</gene>
<feature type="non-terminal residue" evidence="1">
    <location>
        <position position="63"/>
    </location>
</feature>
<reference evidence="1 2" key="1">
    <citation type="journal article" date="2021" name="Nat. Plants">
        <title>The Taxus genome provides insights into paclitaxel biosynthesis.</title>
        <authorList>
            <person name="Xiong X."/>
            <person name="Gou J."/>
            <person name="Liao Q."/>
            <person name="Li Y."/>
            <person name="Zhou Q."/>
            <person name="Bi G."/>
            <person name="Li C."/>
            <person name="Du R."/>
            <person name="Wang X."/>
            <person name="Sun T."/>
            <person name="Guo L."/>
            <person name="Liang H."/>
            <person name="Lu P."/>
            <person name="Wu Y."/>
            <person name="Zhang Z."/>
            <person name="Ro D.K."/>
            <person name="Shang Y."/>
            <person name="Huang S."/>
            <person name="Yan J."/>
        </authorList>
    </citation>
    <scope>NUCLEOTIDE SEQUENCE [LARGE SCALE GENOMIC DNA]</scope>
    <source>
        <strain evidence="1">Ta-2019</strain>
    </source>
</reference>
<organism evidence="1 2">
    <name type="scientific">Taxus chinensis</name>
    <name type="common">Chinese yew</name>
    <name type="synonym">Taxus wallichiana var. chinensis</name>
    <dbReference type="NCBI Taxonomy" id="29808"/>
    <lineage>
        <taxon>Eukaryota</taxon>
        <taxon>Viridiplantae</taxon>
        <taxon>Streptophyta</taxon>
        <taxon>Embryophyta</taxon>
        <taxon>Tracheophyta</taxon>
        <taxon>Spermatophyta</taxon>
        <taxon>Pinopsida</taxon>
        <taxon>Pinidae</taxon>
        <taxon>Conifers II</taxon>
        <taxon>Cupressales</taxon>
        <taxon>Taxaceae</taxon>
        <taxon>Taxus</taxon>
    </lineage>
</organism>
<name>A0AA38CK18_TAXCH</name>
<evidence type="ECO:0000313" key="1">
    <source>
        <dbReference type="EMBL" id="KAH9297719.1"/>
    </source>
</evidence>